<feature type="region of interest" description="Disordered" evidence="5">
    <location>
        <begin position="293"/>
        <end position="341"/>
    </location>
</feature>
<dbReference type="PANTHER" id="PTHR30055:SF151">
    <property type="entry name" value="TRANSCRIPTIONAL REGULATORY PROTEIN"/>
    <property type="match status" value="1"/>
</dbReference>
<comment type="caution">
    <text evidence="7">The sequence shown here is derived from an EMBL/GenBank/DDBJ whole genome shotgun (WGS) entry which is preliminary data.</text>
</comment>
<dbReference type="Gene3D" id="1.10.10.60">
    <property type="entry name" value="Homeodomain-like"/>
    <property type="match status" value="1"/>
</dbReference>
<dbReference type="Pfam" id="PF00440">
    <property type="entry name" value="TetR_N"/>
    <property type="match status" value="1"/>
</dbReference>
<accession>A0ABQ2KEC9</accession>
<evidence type="ECO:0000256" key="3">
    <source>
        <dbReference type="ARBA" id="ARBA00023163"/>
    </source>
</evidence>
<evidence type="ECO:0000313" key="7">
    <source>
        <dbReference type="EMBL" id="GGN79959.1"/>
    </source>
</evidence>
<dbReference type="Gene3D" id="1.10.357.10">
    <property type="entry name" value="Tetracycline Repressor, domain 2"/>
    <property type="match status" value="1"/>
</dbReference>
<dbReference type="SUPFAM" id="SSF46689">
    <property type="entry name" value="Homeodomain-like"/>
    <property type="match status" value="1"/>
</dbReference>
<evidence type="ECO:0000313" key="8">
    <source>
        <dbReference type="Proteomes" id="UP000626982"/>
    </source>
</evidence>
<protein>
    <recommendedName>
        <fullName evidence="6">HTH tetR-type domain-containing protein</fullName>
    </recommendedName>
</protein>
<keyword evidence="3" id="KW-0804">Transcription</keyword>
<dbReference type="InterPro" id="IPR004111">
    <property type="entry name" value="Repressor_TetR_C"/>
</dbReference>
<dbReference type="InterPro" id="IPR050109">
    <property type="entry name" value="HTH-type_TetR-like_transc_reg"/>
</dbReference>
<reference evidence="8" key="1">
    <citation type="journal article" date="2019" name="Int. J. Syst. Evol. Microbiol.">
        <title>The Global Catalogue of Microorganisms (GCM) 10K type strain sequencing project: providing services to taxonomists for standard genome sequencing and annotation.</title>
        <authorList>
            <consortium name="The Broad Institute Genomics Platform"/>
            <consortium name="The Broad Institute Genome Sequencing Center for Infectious Disease"/>
            <person name="Wu L."/>
            <person name="Ma J."/>
        </authorList>
    </citation>
    <scope>NUCLEOTIDE SEQUENCE [LARGE SCALE GENOMIC DNA]</scope>
    <source>
        <strain evidence="8">CGMCC 1.6960</strain>
    </source>
</reference>
<evidence type="ECO:0000256" key="1">
    <source>
        <dbReference type="ARBA" id="ARBA00023015"/>
    </source>
</evidence>
<keyword evidence="2 4" id="KW-0238">DNA-binding</keyword>
<organism evidence="7 8">
    <name type="scientific">Agrococcus terreus</name>
    <dbReference type="NCBI Taxonomy" id="574649"/>
    <lineage>
        <taxon>Bacteria</taxon>
        <taxon>Bacillati</taxon>
        <taxon>Actinomycetota</taxon>
        <taxon>Actinomycetes</taxon>
        <taxon>Micrococcales</taxon>
        <taxon>Microbacteriaceae</taxon>
        <taxon>Agrococcus</taxon>
    </lineage>
</organism>
<evidence type="ECO:0000256" key="4">
    <source>
        <dbReference type="PROSITE-ProRule" id="PRU00335"/>
    </source>
</evidence>
<sequence length="341" mass="36588">MSDAPDGQAPPLPHAHAVTWGVAALPHRGPKRELSTERIVEAAIEIADADGLDAVSMGRVAAAVGFTPMSLYRYVTGKDDLLLLMYDAASEIAMPSTGEGWRERLRDWAVFVRASYDAHPWLADLPPSSTPTTPNRLAVVEAGFIALEEVDAPDRMKLATLLLLLGYIGLYARASSDAGVDDAVRAALPELVTDERFPALAPAVRAGLFEEPVAEPESGFRFGLSRLLDGIERWIERAGADGDDIGRLPASIVADKQVREAAKVVDEARARLRQAEAKAAEAVARASERLEAVEAKDRAADAKAAAKAEAKADQRAKAEAKEQAKADAKAERARRKEPSSR</sequence>
<name>A0ABQ2KEC9_9MICO</name>
<feature type="DNA-binding region" description="H-T-H motif" evidence="4">
    <location>
        <begin position="56"/>
        <end position="75"/>
    </location>
</feature>
<keyword evidence="8" id="KW-1185">Reference proteome</keyword>
<dbReference type="EMBL" id="BMLM01000001">
    <property type="protein sequence ID" value="GGN79959.1"/>
    <property type="molecule type" value="Genomic_DNA"/>
</dbReference>
<evidence type="ECO:0000259" key="6">
    <source>
        <dbReference type="PROSITE" id="PS50977"/>
    </source>
</evidence>
<dbReference type="SUPFAM" id="SSF48498">
    <property type="entry name" value="Tetracyclin repressor-like, C-terminal domain"/>
    <property type="match status" value="1"/>
</dbReference>
<proteinExistence type="predicted"/>
<dbReference type="PANTHER" id="PTHR30055">
    <property type="entry name" value="HTH-TYPE TRANSCRIPTIONAL REGULATOR RUTR"/>
    <property type="match status" value="1"/>
</dbReference>
<dbReference type="RefSeq" id="WP_188716176.1">
    <property type="nucleotide sequence ID" value="NZ_BAABBD010000001.1"/>
</dbReference>
<gene>
    <name evidence="7" type="ORF">GCM10010968_07400</name>
</gene>
<keyword evidence="1" id="KW-0805">Transcription regulation</keyword>
<evidence type="ECO:0000256" key="5">
    <source>
        <dbReference type="SAM" id="MobiDB-lite"/>
    </source>
</evidence>
<dbReference type="PROSITE" id="PS50977">
    <property type="entry name" value="HTH_TETR_2"/>
    <property type="match status" value="1"/>
</dbReference>
<dbReference type="InterPro" id="IPR001647">
    <property type="entry name" value="HTH_TetR"/>
</dbReference>
<dbReference type="Pfam" id="PF02909">
    <property type="entry name" value="TetR_C_1"/>
    <property type="match status" value="1"/>
</dbReference>
<dbReference type="InterPro" id="IPR036271">
    <property type="entry name" value="Tet_transcr_reg_TetR-rel_C_sf"/>
</dbReference>
<dbReference type="InterPro" id="IPR009057">
    <property type="entry name" value="Homeodomain-like_sf"/>
</dbReference>
<feature type="domain" description="HTH tetR-type" evidence="6">
    <location>
        <begin position="33"/>
        <end position="93"/>
    </location>
</feature>
<dbReference type="Proteomes" id="UP000626982">
    <property type="component" value="Unassembled WGS sequence"/>
</dbReference>
<evidence type="ECO:0000256" key="2">
    <source>
        <dbReference type="ARBA" id="ARBA00023125"/>
    </source>
</evidence>